<dbReference type="EMBL" id="NRRU01000001">
    <property type="protein sequence ID" value="MBK1711186.1"/>
    <property type="molecule type" value="Genomic_DNA"/>
</dbReference>
<comment type="caution">
    <text evidence="4">The sequence shown here is derived from an EMBL/GenBank/DDBJ whole genome shotgun (WGS) entry which is preliminary data.</text>
</comment>
<dbReference type="InterPro" id="IPR050563">
    <property type="entry name" value="4-hydroxybenzoyl-CoA_TE"/>
</dbReference>
<evidence type="ECO:0000313" key="5">
    <source>
        <dbReference type="Proteomes" id="UP001041814"/>
    </source>
</evidence>
<evidence type="ECO:0000313" key="4">
    <source>
        <dbReference type="EMBL" id="MBK1711186.1"/>
    </source>
</evidence>
<sequence>MSAQDLSGAHSRLAGPAGRPKGAPVSTPEFVHEIEISPAFHDLDPMEIVWHGHYVKYLEIARCALLQRYDYDYPQMRESGYAWPIVDMRLKYVRPMEYGRRAKVQARIVEWENRLRIEYLIRDAETGAKLNSAYTIQVAVDMATREMCFVCPQVLWDRLGVQP</sequence>
<reference evidence="4" key="2">
    <citation type="journal article" date="2020" name="Microorganisms">
        <title>Osmotic Adaptation and Compatible Solute Biosynthesis of Phototrophic Bacteria as Revealed from Genome Analyses.</title>
        <authorList>
            <person name="Imhoff J.F."/>
            <person name="Rahn T."/>
            <person name="Kunzel S."/>
            <person name="Keller A."/>
            <person name="Neulinger S.C."/>
        </authorList>
    </citation>
    <scope>NUCLEOTIDE SEQUENCE</scope>
    <source>
        <strain evidence="4">IM 151</strain>
    </source>
</reference>
<evidence type="ECO:0000256" key="1">
    <source>
        <dbReference type="ARBA" id="ARBA00005953"/>
    </source>
</evidence>
<dbReference type="CDD" id="cd00586">
    <property type="entry name" value="4HBT"/>
    <property type="match status" value="1"/>
</dbReference>
<keyword evidence="2" id="KW-0378">Hydrolase</keyword>
<evidence type="ECO:0000256" key="2">
    <source>
        <dbReference type="ARBA" id="ARBA00022801"/>
    </source>
</evidence>
<protein>
    <submittedName>
        <fullName evidence="4">4-hydroxybenzoyl-CoA thioesterase</fullName>
    </submittedName>
</protein>
<keyword evidence="5" id="KW-1185">Reference proteome</keyword>
<feature type="region of interest" description="Disordered" evidence="3">
    <location>
        <begin position="1"/>
        <end position="25"/>
    </location>
</feature>
<dbReference type="Pfam" id="PF13279">
    <property type="entry name" value="4HBT_2"/>
    <property type="match status" value="1"/>
</dbReference>
<organism evidence="4 5">
    <name type="scientific">Rubrivivax gelatinosus</name>
    <name type="common">Rhodocyclus gelatinosus</name>
    <name type="synonym">Rhodopseudomonas gelatinosa</name>
    <dbReference type="NCBI Taxonomy" id="28068"/>
    <lineage>
        <taxon>Bacteria</taxon>
        <taxon>Pseudomonadati</taxon>
        <taxon>Pseudomonadota</taxon>
        <taxon>Betaproteobacteria</taxon>
        <taxon>Burkholderiales</taxon>
        <taxon>Sphaerotilaceae</taxon>
        <taxon>Rubrivivax</taxon>
    </lineage>
</organism>
<reference evidence="4" key="1">
    <citation type="submission" date="2017-08" db="EMBL/GenBank/DDBJ databases">
        <authorList>
            <person name="Imhoff J.F."/>
            <person name="Rahn T."/>
            <person name="Kuenzel S."/>
            <person name="Neulinger S.C."/>
        </authorList>
    </citation>
    <scope>NUCLEOTIDE SEQUENCE</scope>
    <source>
        <strain evidence="4">IM 151</strain>
    </source>
</reference>
<comment type="similarity">
    <text evidence="1">Belongs to the 4-hydroxybenzoyl-CoA thioesterase family.</text>
</comment>
<dbReference type="Gene3D" id="3.10.129.10">
    <property type="entry name" value="Hotdog Thioesterase"/>
    <property type="match status" value="1"/>
</dbReference>
<dbReference type="InterPro" id="IPR029069">
    <property type="entry name" value="HotDog_dom_sf"/>
</dbReference>
<evidence type="ECO:0000256" key="3">
    <source>
        <dbReference type="SAM" id="MobiDB-lite"/>
    </source>
</evidence>
<dbReference type="PANTHER" id="PTHR31793:SF27">
    <property type="entry name" value="NOVEL THIOESTERASE SUPERFAMILY DOMAIN AND SAPOSIN A-TYPE DOMAIN CONTAINING PROTEIN (0610012H03RIK)"/>
    <property type="match status" value="1"/>
</dbReference>
<gene>
    <name evidence="4" type="ORF">CKO43_00125</name>
</gene>
<proteinExistence type="inferred from homology"/>
<dbReference type="Proteomes" id="UP001041814">
    <property type="component" value="Unassembled WGS sequence"/>
</dbReference>
<name>A0ABS1DML0_RUBGE</name>
<accession>A0ABS1DML0</accession>
<dbReference type="SUPFAM" id="SSF54637">
    <property type="entry name" value="Thioesterase/thiol ester dehydrase-isomerase"/>
    <property type="match status" value="1"/>
</dbReference>
<dbReference type="PANTHER" id="PTHR31793">
    <property type="entry name" value="4-HYDROXYBENZOYL-COA THIOESTERASE FAMILY MEMBER"/>
    <property type="match status" value="1"/>
</dbReference>